<dbReference type="GO" id="GO:0016705">
    <property type="term" value="F:oxidoreductase activity, acting on paired donors, with incorporation or reduction of molecular oxygen"/>
    <property type="evidence" value="ECO:0007669"/>
    <property type="project" value="InterPro"/>
</dbReference>
<evidence type="ECO:0000313" key="8">
    <source>
        <dbReference type="EMBL" id="KAK7847620.1"/>
    </source>
</evidence>
<dbReference type="GO" id="GO:0004497">
    <property type="term" value="F:monooxygenase activity"/>
    <property type="evidence" value="ECO:0007669"/>
    <property type="project" value="UniProtKB-KW"/>
</dbReference>
<dbReference type="EMBL" id="PKMF04000138">
    <property type="protein sequence ID" value="KAK7847620.1"/>
    <property type="molecule type" value="Genomic_DNA"/>
</dbReference>
<sequence length="131" mass="14756">MANITDEILDQMHYLHAALTDFEAVPCSSCGINLETLSYGNVVSLVYFKNGRSADMDDILLDGYSLEKRGCENAGPRIYLGKDFAYLQIKIVSIALLRLFRFNLTDDMKNVTYRTMFTLQIDGGLHGFTLN</sequence>
<dbReference type="Proteomes" id="UP000237347">
    <property type="component" value="Unassembled WGS sequence"/>
</dbReference>
<keyword evidence="4" id="KW-0479">Metal-binding</keyword>
<evidence type="ECO:0000256" key="6">
    <source>
        <dbReference type="ARBA" id="ARBA00023004"/>
    </source>
</evidence>
<comment type="similarity">
    <text evidence="2">Belongs to the cytochrome P450 family.</text>
</comment>
<dbReference type="GO" id="GO:0005506">
    <property type="term" value="F:iron ion binding"/>
    <property type="evidence" value="ECO:0007669"/>
    <property type="project" value="InterPro"/>
</dbReference>
<reference evidence="8 9" key="1">
    <citation type="journal article" date="2018" name="Sci. Data">
        <title>The draft genome sequence of cork oak.</title>
        <authorList>
            <person name="Ramos A.M."/>
            <person name="Usie A."/>
            <person name="Barbosa P."/>
            <person name="Barros P.M."/>
            <person name="Capote T."/>
            <person name="Chaves I."/>
            <person name="Simoes F."/>
            <person name="Abreu I."/>
            <person name="Carrasquinho I."/>
            <person name="Faro C."/>
            <person name="Guimaraes J.B."/>
            <person name="Mendonca D."/>
            <person name="Nobrega F."/>
            <person name="Rodrigues L."/>
            <person name="Saibo N.J.M."/>
            <person name="Varela M.C."/>
            <person name="Egas C."/>
            <person name="Matos J."/>
            <person name="Miguel C.M."/>
            <person name="Oliveira M.M."/>
            <person name="Ricardo C.P."/>
            <person name="Goncalves S."/>
        </authorList>
    </citation>
    <scope>NUCLEOTIDE SEQUENCE [LARGE SCALE GENOMIC DNA]</scope>
    <source>
        <strain evidence="9">cv. HL8</strain>
    </source>
</reference>
<comment type="caution">
    <text evidence="8">The sequence shown here is derived from an EMBL/GenBank/DDBJ whole genome shotgun (WGS) entry which is preliminary data.</text>
</comment>
<dbReference type="PANTHER" id="PTHR24296">
    <property type="entry name" value="CYTOCHROME P450"/>
    <property type="match status" value="1"/>
</dbReference>
<evidence type="ECO:0000256" key="5">
    <source>
        <dbReference type="ARBA" id="ARBA00023002"/>
    </source>
</evidence>
<keyword evidence="9" id="KW-1185">Reference proteome</keyword>
<gene>
    <name evidence="8" type="ORF">CFP56_006377</name>
</gene>
<evidence type="ECO:0000256" key="7">
    <source>
        <dbReference type="ARBA" id="ARBA00023033"/>
    </source>
</evidence>
<keyword evidence="7" id="KW-0503">Monooxygenase</keyword>
<evidence type="ECO:0000313" key="9">
    <source>
        <dbReference type="Proteomes" id="UP000237347"/>
    </source>
</evidence>
<dbReference type="InterPro" id="IPR036396">
    <property type="entry name" value="Cyt_P450_sf"/>
</dbReference>
<keyword evidence="6" id="KW-0408">Iron</keyword>
<keyword evidence="3" id="KW-0349">Heme</keyword>
<dbReference type="SUPFAM" id="SSF48264">
    <property type="entry name" value="Cytochrome P450"/>
    <property type="match status" value="1"/>
</dbReference>
<accession>A0AAW0L8I6</accession>
<evidence type="ECO:0000256" key="1">
    <source>
        <dbReference type="ARBA" id="ARBA00001971"/>
    </source>
</evidence>
<name>A0AAW0L8I6_QUESU</name>
<evidence type="ECO:0000256" key="2">
    <source>
        <dbReference type="ARBA" id="ARBA00010617"/>
    </source>
</evidence>
<evidence type="ECO:0000256" key="4">
    <source>
        <dbReference type="ARBA" id="ARBA00022723"/>
    </source>
</evidence>
<proteinExistence type="inferred from homology"/>
<dbReference type="Gene3D" id="1.10.630.10">
    <property type="entry name" value="Cytochrome P450"/>
    <property type="match status" value="1"/>
</dbReference>
<dbReference type="GO" id="GO:0020037">
    <property type="term" value="F:heme binding"/>
    <property type="evidence" value="ECO:0007669"/>
    <property type="project" value="InterPro"/>
</dbReference>
<dbReference type="AlphaFoldDB" id="A0AAW0L8I6"/>
<organism evidence="8 9">
    <name type="scientific">Quercus suber</name>
    <name type="common">Cork oak</name>
    <dbReference type="NCBI Taxonomy" id="58331"/>
    <lineage>
        <taxon>Eukaryota</taxon>
        <taxon>Viridiplantae</taxon>
        <taxon>Streptophyta</taxon>
        <taxon>Embryophyta</taxon>
        <taxon>Tracheophyta</taxon>
        <taxon>Spermatophyta</taxon>
        <taxon>Magnoliopsida</taxon>
        <taxon>eudicotyledons</taxon>
        <taxon>Gunneridae</taxon>
        <taxon>Pentapetalae</taxon>
        <taxon>rosids</taxon>
        <taxon>fabids</taxon>
        <taxon>Fagales</taxon>
        <taxon>Fagaceae</taxon>
        <taxon>Quercus</taxon>
    </lineage>
</organism>
<protein>
    <submittedName>
        <fullName evidence="8">Cytochrome p450 704c1</fullName>
    </submittedName>
</protein>
<comment type="cofactor">
    <cofactor evidence="1">
        <name>heme</name>
        <dbReference type="ChEBI" id="CHEBI:30413"/>
    </cofactor>
</comment>
<keyword evidence="5" id="KW-0560">Oxidoreductase</keyword>
<evidence type="ECO:0000256" key="3">
    <source>
        <dbReference type="ARBA" id="ARBA00022617"/>
    </source>
</evidence>